<organism evidence="1 2">
    <name type="scientific">Lactuca saligna</name>
    <name type="common">Willowleaf lettuce</name>
    <dbReference type="NCBI Taxonomy" id="75948"/>
    <lineage>
        <taxon>Eukaryota</taxon>
        <taxon>Viridiplantae</taxon>
        <taxon>Streptophyta</taxon>
        <taxon>Embryophyta</taxon>
        <taxon>Tracheophyta</taxon>
        <taxon>Spermatophyta</taxon>
        <taxon>Magnoliopsida</taxon>
        <taxon>eudicotyledons</taxon>
        <taxon>Gunneridae</taxon>
        <taxon>Pentapetalae</taxon>
        <taxon>asterids</taxon>
        <taxon>campanulids</taxon>
        <taxon>Asterales</taxon>
        <taxon>Asteraceae</taxon>
        <taxon>Cichorioideae</taxon>
        <taxon>Cichorieae</taxon>
        <taxon>Lactucinae</taxon>
        <taxon>Lactuca</taxon>
    </lineage>
</organism>
<accession>A0AA35YLU8</accession>
<dbReference type="AlphaFoldDB" id="A0AA35YLU8"/>
<sequence>MIIDLDSSRYKVLRPIIECLKFSQLAQALTMAEYVPLVHLSRAYSSSIYNKVDDVIHFEVASHNTSIKKSHFSKLVRLATLEVHVDPESISTSALIQMFYQMRYTMDISLLSKFRKPFLPPI</sequence>
<evidence type="ECO:0000313" key="2">
    <source>
        <dbReference type="Proteomes" id="UP001177003"/>
    </source>
</evidence>
<reference evidence="1" key="1">
    <citation type="submission" date="2023-04" db="EMBL/GenBank/DDBJ databases">
        <authorList>
            <person name="Vijverberg K."/>
            <person name="Xiong W."/>
            <person name="Schranz E."/>
        </authorList>
    </citation>
    <scope>NUCLEOTIDE SEQUENCE</scope>
</reference>
<gene>
    <name evidence="1" type="ORF">LSALG_LOCUS16263</name>
</gene>
<name>A0AA35YLU8_LACSI</name>
<dbReference type="EMBL" id="OX465079">
    <property type="protein sequence ID" value="CAI9276274.1"/>
    <property type="molecule type" value="Genomic_DNA"/>
</dbReference>
<keyword evidence="2" id="KW-1185">Reference proteome</keyword>
<proteinExistence type="predicted"/>
<dbReference type="Proteomes" id="UP001177003">
    <property type="component" value="Chromosome 3"/>
</dbReference>
<evidence type="ECO:0000313" key="1">
    <source>
        <dbReference type="EMBL" id="CAI9276274.1"/>
    </source>
</evidence>
<protein>
    <submittedName>
        <fullName evidence="1">Uncharacterized protein</fullName>
    </submittedName>
</protein>